<keyword evidence="3" id="KW-0812">Transmembrane</keyword>
<dbReference type="EMBL" id="CP002686">
    <property type="protein sequence ID" value="ANM64099.1"/>
    <property type="molecule type" value="Genomic_DNA"/>
</dbReference>
<reference evidence="4" key="2">
    <citation type="journal article" date="2017" name="Plant J.">
        <title>Araport11: a complete reannotation of the Arabidopsis thaliana reference genome.</title>
        <authorList>
            <person name="Cheng C.Y."/>
            <person name="Krishnakumar V."/>
            <person name="Chan A.P."/>
            <person name="Thibaud-Nissen F."/>
            <person name="Schobel S."/>
            <person name="Town C.D."/>
        </authorList>
    </citation>
    <scope>GENOME REANNOTATION</scope>
    <source>
        <strain evidence="4">cv. Columbia</strain>
    </source>
</reference>
<evidence type="ECO:0000313" key="4">
    <source>
        <dbReference type="Proteomes" id="UP000006548"/>
    </source>
</evidence>
<feature type="region of interest" description="Disordered" evidence="1">
    <location>
        <begin position="1"/>
        <end position="24"/>
    </location>
</feature>
<protein>
    <submittedName>
        <fullName evidence="3">Transmembrane protein</fullName>
    </submittedName>
</protein>
<organism evidence="3 4">
    <name type="scientific">Arabidopsis thaliana</name>
    <name type="common">Mouse-ear cress</name>
    <dbReference type="NCBI Taxonomy" id="3702"/>
    <lineage>
        <taxon>Eukaryota</taxon>
        <taxon>Viridiplantae</taxon>
        <taxon>Streptophyta</taxon>
        <taxon>Embryophyta</taxon>
        <taxon>Tracheophyta</taxon>
        <taxon>Spermatophyta</taxon>
        <taxon>Magnoliopsida</taxon>
        <taxon>eudicotyledons</taxon>
        <taxon>Gunneridae</taxon>
        <taxon>Pentapetalae</taxon>
        <taxon>rosids</taxon>
        <taxon>malvids</taxon>
        <taxon>Brassicales</taxon>
        <taxon>Brassicaceae</taxon>
        <taxon>Camelineae</taxon>
        <taxon>Arabidopsis</taxon>
    </lineage>
</organism>
<name>A0A1I9LNE1_ARATH</name>
<accession>A0A1I9LNE1</accession>
<dbReference type="Araport" id="AT3G45645"/>
<dbReference type="TAIR" id="AT3G45645"/>
<dbReference type="Proteomes" id="UP000006548">
    <property type="component" value="Chromosome 3"/>
</dbReference>
<dbReference type="InParanoid" id="A0A1I9LNE1"/>
<keyword evidence="3" id="KW-0472">Membrane</keyword>
<gene>
    <name evidence="2 3" type="ordered locus">At3g45645</name>
</gene>
<dbReference type="KEGG" id="ath:AT3G45645"/>
<dbReference type="GeneID" id="28719381"/>
<keyword evidence="4" id="KW-1185">Reference proteome</keyword>
<sequence>MSFRGNCEEEDEEEEEERRGKGREDRVVEIRAASNRRFLFVVDFVNVLPLPNVLYGSVSIYLP</sequence>
<evidence type="ECO:0000256" key="1">
    <source>
        <dbReference type="SAM" id="MobiDB-lite"/>
    </source>
</evidence>
<evidence type="ECO:0000313" key="3">
    <source>
        <dbReference type="EMBL" id="ANM64099.1"/>
    </source>
</evidence>
<reference evidence="3 4" key="1">
    <citation type="journal article" date="2000" name="Nature">
        <title>Sequence and analysis of chromosome 3 of the plant Arabidopsis thaliana.</title>
        <authorList>
            <consortium name="European Union Chromosome 3 Arabidopsis Sequencing Consortium"/>
            <consortium name="Institute for Genomic Research"/>
            <consortium name="Kazusa DNA Research Institute"/>
            <person name="Salanoubat M."/>
            <person name="Lemcke K."/>
            <person name="Rieger M."/>
            <person name="Ansorge W."/>
            <person name="Unseld M."/>
            <person name="Fartmann B."/>
            <person name="Valle G."/>
            <person name="Blocker H."/>
            <person name="Perez-Alonso M."/>
            <person name="Obermaier B."/>
            <person name="Delseny M."/>
            <person name="Boutry M."/>
            <person name="Grivell L.A."/>
            <person name="Mache R."/>
            <person name="Puigdomenech P."/>
            <person name="De Simone V."/>
            <person name="Choisne N."/>
            <person name="Artiguenave F."/>
            <person name="Robert C."/>
            <person name="Brottier P."/>
            <person name="Wincker P."/>
            <person name="Cattolico L."/>
            <person name="Weissenbach J."/>
            <person name="Saurin W."/>
            <person name="Quetier F."/>
            <person name="Schafer M."/>
            <person name="Muller-Auer S."/>
            <person name="Gabel C."/>
            <person name="Fuchs M."/>
            <person name="Benes V."/>
            <person name="Wurmbach E."/>
            <person name="Drzonek H."/>
            <person name="Erfle H."/>
            <person name="Jordan N."/>
            <person name="Bangert S."/>
            <person name="Wiedelmann R."/>
            <person name="Kranz H."/>
            <person name="Voss H."/>
            <person name="Holland R."/>
            <person name="Brandt P."/>
            <person name="Nyakatura G."/>
            <person name="Vezzi A."/>
            <person name="D'Angelo M."/>
            <person name="Pallavicini A."/>
            <person name="Toppo S."/>
            <person name="Simionati B."/>
            <person name="Conrad A."/>
            <person name="Hornischer K."/>
            <person name="Kauer G."/>
            <person name="Lohnert T.H."/>
            <person name="Nordsiek G."/>
            <person name="Reichelt J."/>
            <person name="Scharfe M."/>
            <person name="Schon O."/>
            <person name="Bargues M."/>
            <person name="Terol J."/>
            <person name="Climent J."/>
            <person name="Navarro P."/>
            <person name="Collado C."/>
            <person name="Perez-Perez A."/>
            <person name="Ottenwalder B."/>
            <person name="Duchemin D."/>
            <person name="Cooke R."/>
            <person name="Laudie M."/>
            <person name="Berger-Llauro C."/>
            <person name="Purnelle B."/>
            <person name="Masuy D."/>
            <person name="de Haan M."/>
            <person name="Maarse A.C."/>
            <person name="Alcaraz J.P."/>
            <person name="Cottet A."/>
            <person name="Casacuberta E."/>
            <person name="Monfort A."/>
            <person name="Argiriou A."/>
            <person name="flores M."/>
            <person name="Liguori R."/>
            <person name="Vitale D."/>
            <person name="Mannhaupt G."/>
            <person name="Haase D."/>
            <person name="Schoof H."/>
            <person name="Rudd S."/>
            <person name="Zaccaria P."/>
            <person name="Mewes H.W."/>
            <person name="Mayer K.F."/>
            <person name="Kaul S."/>
            <person name="Town C.D."/>
            <person name="Koo H.L."/>
            <person name="Tallon L.J."/>
            <person name="Jenkins J."/>
            <person name="Rooney T."/>
            <person name="Rizzo M."/>
            <person name="Walts A."/>
            <person name="Utterback T."/>
            <person name="Fujii C.Y."/>
            <person name="Shea T.P."/>
            <person name="Creasy T.H."/>
            <person name="Haas B."/>
            <person name="Maiti R."/>
            <person name="Wu D."/>
            <person name="Peterson J."/>
            <person name="Van Aken S."/>
            <person name="Pai G."/>
            <person name="Militscher J."/>
            <person name="Sellers P."/>
            <person name="Gill J.E."/>
            <person name="Feldblyum T.V."/>
            <person name="Preuss D."/>
            <person name="Lin X."/>
            <person name="Nierman W.C."/>
            <person name="Salzberg S.L."/>
            <person name="White O."/>
            <person name="Venter J.C."/>
            <person name="Fraser C.M."/>
            <person name="Kaneko T."/>
            <person name="Nakamura Y."/>
            <person name="Sato S."/>
            <person name="Kato T."/>
            <person name="Asamizu E."/>
            <person name="Sasamoto S."/>
            <person name="Kimura T."/>
            <person name="Idesawa K."/>
            <person name="Kawashima K."/>
            <person name="Kishida Y."/>
            <person name="Kiyokawa C."/>
            <person name="Kohara M."/>
            <person name="Matsumoto M."/>
            <person name="Matsuno A."/>
            <person name="Muraki A."/>
            <person name="Nakayama S."/>
            <person name="Nakazaki N."/>
            <person name="Shinpo S."/>
            <person name="Takeuchi C."/>
            <person name="Wada T."/>
            <person name="Watanabe A."/>
            <person name="Yamada M."/>
            <person name="Yasuda M."/>
            <person name="Tabata S."/>
        </authorList>
    </citation>
    <scope>NUCLEOTIDE SEQUENCE [LARGE SCALE GENOMIC DNA]</scope>
    <source>
        <strain evidence="4">cv. Columbia</strain>
    </source>
</reference>
<dbReference type="RefSeq" id="NP_001326149.1">
    <property type="nucleotide sequence ID" value="NM_001339213.1"/>
</dbReference>
<proteinExistence type="predicted"/>
<evidence type="ECO:0000313" key="2">
    <source>
        <dbReference type="Araport" id="AT3G45645"/>
    </source>
</evidence>
<dbReference type="AlphaFoldDB" id="A0A1I9LNE1"/>